<evidence type="ECO:0000256" key="4">
    <source>
        <dbReference type="ARBA" id="ARBA00022989"/>
    </source>
</evidence>
<evidence type="ECO:0000256" key="5">
    <source>
        <dbReference type="ARBA" id="ARBA00023136"/>
    </source>
</evidence>
<keyword evidence="9" id="KW-1185">Reference proteome</keyword>
<feature type="transmembrane region" description="Helical" evidence="6">
    <location>
        <begin position="211"/>
        <end position="234"/>
    </location>
</feature>
<feature type="transmembrane region" description="Helical" evidence="6">
    <location>
        <begin position="43"/>
        <end position="62"/>
    </location>
</feature>
<dbReference type="PANTHER" id="PTHR32322:SF18">
    <property type="entry name" value="S-ADENOSYLMETHIONINE_S-ADENOSYLHOMOCYSTEINE TRANSPORTER"/>
    <property type="match status" value="1"/>
</dbReference>
<evidence type="ECO:0000256" key="2">
    <source>
        <dbReference type="ARBA" id="ARBA00022475"/>
    </source>
</evidence>
<feature type="transmembrane region" description="Helical" evidence="6">
    <location>
        <begin position="101"/>
        <end position="121"/>
    </location>
</feature>
<sequence length="291" mass="29885">MIAAGDPGGCERYRALLALTLGATLCGLYWLPLRLVVEAGVGGLWAVALFYGGAALLGLWFARDQLAVARRAPWRLLGIGVSAACSVIAVSLGVIEGAVAPVLILFYLAPLWTLLLGWVLLGERPARLTLAALVVALLGVWTLLGGAALAEGAAWRGATLGLVAGVGLALTTVQVRAARHLPAATRNLAAWSLAPPLALGLAVMLDSPPPPALAPVLVALLVGALWVGLMMAALQYGMARLPLALSSLVLLLELVVGVLSAVWLAGEPLGWRELLGGAAILLAGVVVARQR</sequence>
<protein>
    <submittedName>
        <fullName evidence="8">DMT family transporter</fullName>
    </submittedName>
</protein>
<evidence type="ECO:0000313" key="8">
    <source>
        <dbReference type="EMBL" id="NKN31768.1"/>
    </source>
</evidence>
<evidence type="ECO:0000259" key="7">
    <source>
        <dbReference type="Pfam" id="PF00892"/>
    </source>
</evidence>
<dbReference type="InterPro" id="IPR000620">
    <property type="entry name" value="EamA_dom"/>
</dbReference>
<dbReference type="EMBL" id="JAAXKX010000001">
    <property type="protein sequence ID" value="NKN31768.1"/>
    <property type="molecule type" value="Genomic_DNA"/>
</dbReference>
<dbReference type="Pfam" id="PF00892">
    <property type="entry name" value="EamA"/>
    <property type="match status" value="2"/>
</dbReference>
<reference evidence="8 9" key="1">
    <citation type="submission" date="2020-04" db="EMBL/GenBank/DDBJ databases">
        <title>Draft Whole-Genome sequence of Marichromatium bheemlicum DSM 18632, type strain.</title>
        <authorList>
            <person name="Kyndt J.A."/>
            <person name="Meyer T.E."/>
        </authorList>
    </citation>
    <scope>NUCLEOTIDE SEQUENCE [LARGE SCALE GENOMIC DNA]</scope>
    <source>
        <strain evidence="8 9">DSM 18632</strain>
    </source>
</reference>
<comment type="caution">
    <text evidence="8">The sequence shown here is derived from an EMBL/GenBank/DDBJ whole genome shotgun (WGS) entry which is preliminary data.</text>
</comment>
<name>A0ABX1I2Y8_9GAMM</name>
<comment type="subcellular location">
    <subcellularLocation>
        <location evidence="1">Cell membrane</location>
        <topology evidence="1">Multi-pass membrane protein</topology>
    </subcellularLocation>
</comment>
<accession>A0ABX1I2Y8</accession>
<feature type="transmembrane region" description="Helical" evidence="6">
    <location>
        <begin position="269"/>
        <end position="288"/>
    </location>
</feature>
<dbReference type="InterPro" id="IPR050638">
    <property type="entry name" value="AA-Vitamin_Transporters"/>
</dbReference>
<gene>
    <name evidence="8" type="ORF">HF203_00820</name>
</gene>
<evidence type="ECO:0000256" key="6">
    <source>
        <dbReference type="SAM" id="Phobius"/>
    </source>
</evidence>
<feature type="transmembrane region" description="Helical" evidence="6">
    <location>
        <begin position="155"/>
        <end position="175"/>
    </location>
</feature>
<evidence type="ECO:0000313" key="9">
    <source>
        <dbReference type="Proteomes" id="UP000740754"/>
    </source>
</evidence>
<keyword evidence="3 6" id="KW-0812">Transmembrane</keyword>
<feature type="domain" description="EamA" evidence="7">
    <location>
        <begin position="156"/>
        <end position="286"/>
    </location>
</feature>
<keyword evidence="2" id="KW-1003">Cell membrane</keyword>
<keyword evidence="5 6" id="KW-0472">Membrane</keyword>
<feature type="transmembrane region" description="Helical" evidence="6">
    <location>
        <begin position="74"/>
        <end position="95"/>
    </location>
</feature>
<feature type="domain" description="EamA" evidence="7">
    <location>
        <begin position="15"/>
        <end position="143"/>
    </location>
</feature>
<feature type="transmembrane region" description="Helical" evidence="6">
    <location>
        <begin position="128"/>
        <end position="149"/>
    </location>
</feature>
<dbReference type="RefSeq" id="WP_168665632.1">
    <property type="nucleotide sequence ID" value="NZ_JAAXKX010000001.1"/>
</dbReference>
<dbReference type="PANTHER" id="PTHR32322">
    <property type="entry name" value="INNER MEMBRANE TRANSPORTER"/>
    <property type="match status" value="1"/>
</dbReference>
<dbReference type="InterPro" id="IPR037185">
    <property type="entry name" value="EmrE-like"/>
</dbReference>
<keyword evidence="4 6" id="KW-1133">Transmembrane helix</keyword>
<dbReference type="Proteomes" id="UP000740754">
    <property type="component" value="Unassembled WGS sequence"/>
</dbReference>
<evidence type="ECO:0000256" key="3">
    <source>
        <dbReference type="ARBA" id="ARBA00022692"/>
    </source>
</evidence>
<proteinExistence type="predicted"/>
<feature type="transmembrane region" description="Helical" evidence="6">
    <location>
        <begin position="187"/>
        <end position="205"/>
    </location>
</feature>
<feature type="transmembrane region" description="Helical" evidence="6">
    <location>
        <begin position="12"/>
        <end position="31"/>
    </location>
</feature>
<evidence type="ECO:0000256" key="1">
    <source>
        <dbReference type="ARBA" id="ARBA00004651"/>
    </source>
</evidence>
<organism evidence="8 9">
    <name type="scientific">Marichromatium bheemlicum</name>
    <dbReference type="NCBI Taxonomy" id="365339"/>
    <lineage>
        <taxon>Bacteria</taxon>
        <taxon>Pseudomonadati</taxon>
        <taxon>Pseudomonadota</taxon>
        <taxon>Gammaproteobacteria</taxon>
        <taxon>Chromatiales</taxon>
        <taxon>Chromatiaceae</taxon>
        <taxon>Marichromatium</taxon>
    </lineage>
</organism>
<dbReference type="SUPFAM" id="SSF103481">
    <property type="entry name" value="Multidrug resistance efflux transporter EmrE"/>
    <property type="match status" value="2"/>
</dbReference>
<feature type="transmembrane region" description="Helical" evidence="6">
    <location>
        <begin position="241"/>
        <end position="263"/>
    </location>
</feature>